<proteinExistence type="inferred from homology"/>
<dbReference type="CDD" id="cd05233">
    <property type="entry name" value="SDR_c"/>
    <property type="match status" value="1"/>
</dbReference>
<dbReference type="EMBL" id="JAGMWT010000007">
    <property type="protein sequence ID" value="KAH7125255.1"/>
    <property type="molecule type" value="Genomic_DNA"/>
</dbReference>
<evidence type="ECO:0008006" key="6">
    <source>
        <dbReference type="Google" id="ProtNLM"/>
    </source>
</evidence>
<dbReference type="PANTHER" id="PTHR44196">
    <property type="entry name" value="DEHYDROGENASE/REDUCTASE SDR FAMILY MEMBER 7B"/>
    <property type="match status" value="1"/>
</dbReference>
<evidence type="ECO:0000256" key="3">
    <source>
        <dbReference type="RuleBase" id="RU000363"/>
    </source>
</evidence>
<dbReference type="Pfam" id="PF00106">
    <property type="entry name" value="adh_short"/>
    <property type="match status" value="1"/>
</dbReference>
<dbReference type="InterPro" id="IPR002347">
    <property type="entry name" value="SDR_fam"/>
</dbReference>
<keyword evidence="5" id="KW-1185">Reference proteome</keyword>
<accession>A0A9P9IN73</accession>
<gene>
    <name evidence="4" type="ORF">B0J11DRAFT_300698</name>
</gene>
<evidence type="ECO:0000256" key="2">
    <source>
        <dbReference type="ARBA" id="ARBA00023002"/>
    </source>
</evidence>
<comment type="caution">
    <text evidence="4">The sequence shown here is derived from an EMBL/GenBank/DDBJ whole genome shotgun (WGS) entry which is preliminary data.</text>
</comment>
<dbReference type="PRINTS" id="PR00081">
    <property type="entry name" value="GDHRDH"/>
</dbReference>
<dbReference type="PANTHER" id="PTHR44196:SF1">
    <property type="entry name" value="DEHYDROGENASE_REDUCTASE SDR FAMILY MEMBER 7B"/>
    <property type="match status" value="1"/>
</dbReference>
<protein>
    <recommendedName>
        <fullName evidence="6">NAD(P)-binding protein</fullName>
    </recommendedName>
</protein>
<evidence type="ECO:0000313" key="4">
    <source>
        <dbReference type="EMBL" id="KAH7125255.1"/>
    </source>
</evidence>
<dbReference type="GO" id="GO:0016020">
    <property type="term" value="C:membrane"/>
    <property type="evidence" value="ECO:0007669"/>
    <property type="project" value="TreeGrafter"/>
</dbReference>
<sequence>MDPLEFGVSTLPLQHSPYDLISSSTLSGTNANKVAVITGAARGIGAAISHALAKSGANVALLDLNVVDLQDTMKKCIEEGVKVSIYSCDVANAEDVDKIFKKVQESIGPIDILVNNAGILDSRPFIMAEFEDFWRQIEVNFKAPLLTTHALLPSFRERGGGCIINIASRSGTVDVPMTLGYVTSKAALIRATHTLQREMELDGLDPNIHIYALHPGGVLTGMGGSAAKQDVLDKYGDVRDEKFFMELFKDGPELCGQTCAFLASGRGKELRGLYLDCRQDLGKLLEHGRIALLKEKRNVLTVNFLEGYANEP</sequence>
<evidence type="ECO:0000256" key="1">
    <source>
        <dbReference type="ARBA" id="ARBA00006484"/>
    </source>
</evidence>
<evidence type="ECO:0000313" key="5">
    <source>
        <dbReference type="Proteomes" id="UP000700596"/>
    </source>
</evidence>
<dbReference type="InterPro" id="IPR036291">
    <property type="entry name" value="NAD(P)-bd_dom_sf"/>
</dbReference>
<dbReference type="SUPFAM" id="SSF51735">
    <property type="entry name" value="NAD(P)-binding Rossmann-fold domains"/>
    <property type="match status" value="1"/>
</dbReference>
<dbReference type="Proteomes" id="UP000700596">
    <property type="component" value="Unassembled WGS sequence"/>
</dbReference>
<reference evidence="4" key="1">
    <citation type="journal article" date="2021" name="Nat. Commun.">
        <title>Genetic determinants of endophytism in the Arabidopsis root mycobiome.</title>
        <authorList>
            <person name="Mesny F."/>
            <person name="Miyauchi S."/>
            <person name="Thiergart T."/>
            <person name="Pickel B."/>
            <person name="Atanasova L."/>
            <person name="Karlsson M."/>
            <person name="Huettel B."/>
            <person name="Barry K.W."/>
            <person name="Haridas S."/>
            <person name="Chen C."/>
            <person name="Bauer D."/>
            <person name="Andreopoulos W."/>
            <person name="Pangilinan J."/>
            <person name="LaButti K."/>
            <person name="Riley R."/>
            <person name="Lipzen A."/>
            <person name="Clum A."/>
            <person name="Drula E."/>
            <person name="Henrissat B."/>
            <person name="Kohler A."/>
            <person name="Grigoriev I.V."/>
            <person name="Martin F.M."/>
            <person name="Hacquard S."/>
        </authorList>
    </citation>
    <scope>NUCLEOTIDE SEQUENCE</scope>
    <source>
        <strain evidence="4">MPI-CAGE-CH-0243</strain>
    </source>
</reference>
<dbReference type="GO" id="GO:0016491">
    <property type="term" value="F:oxidoreductase activity"/>
    <property type="evidence" value="ECO:0007669"/>
    <property type="project" value="UniProtKB-KW"/>
</dbReference>
<organism evidence="4 5">
    <name type="scientific">Dendryphion nanum</name>
    <dbReference type="NCBI Taxonomy" id="256645"/>
    <lineage>
        <taxon>Eukaryota</taxon>
        <taxon>Fungi</taxon>
        <taxon>Dikarya</taxon>
        <taxon>Ascomycota</taxon>
        <taxon>Pezizomycotina</taxon>
        <taxon>Dothideomycetes</taxon>
        <taxon>Pleosporomycetidae</taxon>
        <taxon>Pleosporales</taxon>
        <taxon>Torulaceae</taxon>
        <taxon>Dendryphion</taxon>
    </lineage>
</organism>
<keyword evidence="2" id="KW-0560">Oxidoreductase</keyword>
<dbReference type="OrthoDB" id="1933717at2759"/>
<dbReference type="PRINTS" id="PR00080">
    <property type="entry name" value="SDRFAMILY"/>
</dbReference>
<dbReference type="Gene3D" id="3.40.50.720">
    <property type="entry name" value="NAD(P)-binding Rossmann-like Domain"/>
    <property type="match status" value="1"/>
</dbReference>
<dbReference type="AlphaFoldDB" id="A0A9P9IN73"/>
<name>A0A9P9IN73_9PLEO</name>
<comment type="similarity">
    <text evidence="1 3">Belongs to the short-chain dehydrogenases/reductases (SDR) family.</text>
</comment>